<evidence type="ECO:0000256" key="2">
    <source>
        <dbReference type="ARBA" id="ARBA00005752"/>
    </source>
</evidence>
<gene>
    <name evidence="12" type="ORF">FHS24_002273</name>
</gene>
<dbReference type="InterPro" id="IPR033738">
    <property type="entry name" value="AsnB_N"/>
</dbReference>
<dbReference type="Pfam" id="PF00733">
    <property type="entry name" value="Asn_synthase"/>
    <property type="match status" value="1"/>
</dbReference>
<comment type="pathway">
    <text evidence="1">Amino-acid biosynthesis; L-asparagine biosynthesis; L-asparagine from L-aspartate (L-Gln route): step 1/1.</text>
</comment>
<keyword evidence="4 9" id="KW-0547">Nucleotide-binding</keyword>
<keyword evidence="8" id="KW-0028">Amino-acid biosynthesis</keyword>
<dbReference type="InterPro" id="IPR051786">
    <property type="entry name" value="ASN_synthetase/amidase"/>
</dbReference>
<dbReference type="InterPro" id="IPR001962">
    <property type="entry name" value="Asn_synthase"/>
</dbReference>
<evidence type="ECO:0000256" key="8">
    <source>
        <dbReference type="PIRSR" id="PIRSR001589-1"/>
    </source>
</evidence>
<dbReference type="GO" id="GO:0004066">
    <property type="term" value="F:asparagine synthase (glutamine-hydrolyzing) activity"/>
    <property type="evidence" value="ECO:0007669"/>
    <property type="project" value="UniProtKB-EC"/>
</dbReference>
<evidence type="ECO:0000256" key="10">
    <source>
        <dbReference type="PIRSR" id="PIRSR001589-3"/>
    </source>
</evidence>
<dbReference type="PIRSF" id="PIRSF001589">
    <property type="entry name" value="Asn_synthetase_glu-h"/>
    <property type="match status" value="1"/>
</dbReference>
<reference evidence="12 13" key="1">
    <citation type="submission" date="2020-08" db="EMBL/GenBank/DDBJ databases">
        <title>Genomic Encyclopedia of Type Strains, Phase III (KMG-III): the genomes of soil and plant-associated and newly described type strains.</title>
        <authorList>
            <person name="Whitman W."/>
        </authorList>
    </citation>
    <scope>NUCLEOTIDE SEQUENCE [LARGE SCALE GENOMIC DNA]</scope>
    <source>
        <strain evidence="12 13">CECT 5885</strain>
    </source>
</reference>
<protein>
    <recommendedName>
        <fullName evidence="3">asparagine synthase (glutamine-hydrolyzing)</fullName>
        <ecNumber evidence="3">6.3.5.4</ecNumber>
    </recommendedName>
</protein>
<dbReference type="InterPro" id="IPR017932">
    <property type="entry name" value="GATase_2_dom"/>
</dbReference>
<dbReference type="SUPFAM" id="SSF52402">
    <property type="entry name" value="Adenine nucleotide alpha hydrolases-like"/>
    <property type="match status" value="1"/>
</dbReference>
<evidence type="ECO:0000256" key="4">
    <source>
        <dbReference type="ARBA" id="ARBA00022741"/>
    </source>
</evidence>
<dbReference type="InterPro" id="IPR029055">
    <property type="entry name" value="Ntn_hydrolases_N"/>
</dbReference>
<dbReference type="GO" id="GO:0005829">
    <property type="term" value="C:cytosol"/>
    <property type="evidence" value="ECO:0007669"/>
    <property type="project" value="TreeGrafter"/>
</dbReference>
<dbReference type="PROSITE" id="PS51278">
    <property type="entry name" value="GATASE_TYPE_2"/>
    <property type="match status" value="1"/>
</dbReference>
<accession>A0A839TE75</accession>
<dbReference type="PANTHER" id="PTHR43284">
    <property type="entry name" value="ASPARAGINE SYNTHETASE (GLUTAMINE-HYDROLYZING)"/>
    <property type="match status" value="1"/>
</dbReference>
<keyword evidence="12" id="KW-0436">Ligase</keyword>
<sequence length="652" mass="73845">MCGIVGFRQNSSSNIGMRACITQMKDTLYHRGPDAGDSWLDETMGLALGHRRLAILELSPAGAQPMHSNCGRYVVVFNGEIYNHLQLRQQLNQEGFLLEWKGHSDTETMLACFVAWGIEKTLQAMVGMFVIALWDKQTKLLTLAKDRMGEKPLYWGWQDDTLFFSSELKALKAHPTFKADIDRDSITLLLRHNCIPAPYSIYQGIKKLRPGYWLQLPLAELKTAKIAVPKAYWSFNTVVETGLENPFTGSPEQAVDILESALVETIGSQMQSDVPLGAFLSGGIDSSTVVALMQAQRERPIKTFTIGFEDEGYNEATHAKAVAKHIGTEHTELYITPKDALAVIPKLSSIYCEPFSDSSQIPTFLVSQLASEHVTVALSGDGGDELFGGYNRYLMAQQVWNKNRKLPRPMRRLASTTLTAFAPKSWDAMFTTLNPILPKRLRLSAPGDKAHKLAGVLNIDSEQDFYQSLTSHWQQPEKLVIGAKEPSTLISDINCWPKTDSFQHAMMAMDAQTYMTDDILVKVDRAAMANSLETRVPMLDHRIVELAWKMPLDYKIRNGEGKWLLKQVLFRHVPHQLIERPKMGFSLPLHDWLRGSLRDWAEALLDEKLLLQQGYFYPAPIRMMWTEHLSGKYNHQDQLWNILMFQAWLETQ</sequence>
<feature type="site" description="Important for beta-aspartyl-AMP intermediate formation" evidence="10">
    <location>
        <position position="381"/>
    </location>
</feature>
<comment type="catalytic activity">
    <reaction evidence="7">
        <text>L-aspartate + L-glutamine + ATP + H2O = L-asparagine + L-glutamate + AMP + diphosphate + H(+)</text>
        <dbReference type="Rhea" id="RHEA:12228"/>
        <dbReference type="ChEBI" id="CHEBI:15377"/>
        <dbReference type="ChEBI" id="CHEBI:15378"/>
        <dbReference type="ChEBI" id="CHEBI:29985"/>
        <dbReference type="ChEBI" id="CHEBI:29991"/>
        <dbReference type="ChEBI" id="CHEBI:30616"/>
        <dbReference type="ChEBI" id="CHEBI:33019"/>
        <dbReference type="ChEBI" id="CHEBI:58048"/>
        <dbReference type="ChEBI" id="CHEBI:58359"/>
        <dbReference type="ChEBI" id="CHEBI:456215"/>
        <dbReference type="EC" id="6.3.5.4"/>
    </reaction>
</comment>
<feature type="domain" description="Glutamine amidotransferase type-2" evidence="11">
    <location>
        <begin position="2"/>
        <end position="219"/>
    </location>
</feature>
<dbReference type="Proteomes" id="UP000588111">
    <property type="component" value="Unassembled WGS sequence"/>
</dbReference>
<dbReference type="PANTHER" id="PTHR43284:SF1">
    <property type="entry name" value="ASPARAGINE SYNTHETASE"/>
    <property type="match status" value="1"/>
</dbReference>
<comment type="caution">
    <text evidence="12">The sequence shown here is derived from an EMBL/GenBank/DDBJ whole genome shotgun (WGS) entry which is preliminary data.</text>
</comment>
<keyword evidence="13" id="KW-1185">Reference proteome</keyword>
<dbReference type="GO" id="GO:0005524">
    <property type="term" value="F:ATP binding"/>
    <property type="evidence" value="ECO:0007669"/>
    <property type="project" value="UniProtKB-KW"/>
</dbReference>
<dbReference type="CDD" id="cd01991">
    <property type="entry name" value="Asn_synthase_B_C"/>
    <property type="match status" value="1"/>
</dbReference>
<dbReference type="NCBIfam" id="TIGR01536">
    <property type="entry name" value="asn_synth_AEB"/>
    <property type="match status" value="1"/>
</dbReference>
<evidence type="ECO:0000256" key="3">
    <source>
        <dbReference type="ARBA" id="ARBA00012737"/>
    </source>
</evidence>
<dbReference type="RefSeq" id="WP_183621194.1">
    <property type="nucleotide sequence ID" value="NZ_CAJHAH010000008.1"/>
</dbReference>
<keyword evidence="5 9" id="KW-0067">ATP-binding</keyword>
<evidence type="ECO:0000256" key="9">
    <source>
        <dbReference type="PIRSR" id="PIRSR001589-2"/>
    </source>
</evidence>
<dbReference type="Gene3D" id="3.40.50.620">
    <property type="entry name" value="HUPs"/>
    <property type="match status" value="2"/>
</dbReference>
<dbReference type="Gene3D" id="3.60.20.10">
    <property type="entry name" value="Glutamine Phosphoribosylpyrophosphate, subunit 1, domain 1"/>
    <property type="match status" value="1"/>
</dbReference>
<dbReference type="CDD" id="cd00712">
    <property type="entry name" value="AsnB"/>
    <property type="match status" value="1"/>
</dbReference>
<evidence type="ECO:0000313" key="13">
    <source>
        <dbReference type="Proteomes" id="UP000588111"/>
    </source>
</evidence>
<evidence type="ECO:0000259" key="11">
    <source>
        <dbReference type="PROSITE" id="PS51278"/>
    </source>
</evidence>
<dbReference type="InterPro" id="IPR006426">
    <property type="entry name" value="Asn_synth_AEB"/>
</dbReference>
<dbReference type="EMBL" id="JACHXL010000007">
    <property type="protein sequence ID" value="MBB3107741.1"/>
    <property type="molecule type" value="Genomic_DNA"/>
</dbReference>
<dbReference type="InterPro" id="IPR014729">
    <property type="entry name" value="Rossmann-like_a/b/a_fold"/>
</dbReference>
<feature type="binding site" evidence="9">
    <location>
        <begin position="379"/>
        <end position="380"/>
    </location>
    <ligand>
        <name>ATP</name>
        <dbReference type="ChEBI" id="CHEBI:30616"/>
    </ligand>
</feature>
<organism evidence="12 13">
    <name type="scientific">Psychrobacter luti</name>
    <dbReference type="NCBI Taxonomy" id="198481"/>
    <lineage>
        <taxon>Bacteria</taxon>
        <taxon>Pseudomonadati</taxon>
        <taxon>Pseudomonadota</taxon>
        <taxon>Gammaproteobacteria</taxon>
        <taxon>Moraxellales</taxon>
        <taxon>Moraxellaceae</taxon>
        <taxon>Psychrobacter</taxon>
    </lineage>
</organism>
<dbReference type="SUPFAM" id="SSF56235">
    <property type="entry name" value="N-terminal nucleophile aminohydrolases (Ntn hydrolases)"/>
    <property type="match status" value="1"/>
</dbReference>
<proteinExistence type="inferred from homology"/>
<dbReference type="Pfam" id="PF13537">
    <property type="entry name" value="GATase_7"/>
    <property type="match status" value="1"/>
</dbReference>
<keyword evidence="6 8" id="KW-0315">Glutamine amidotransferase</keyword>
<dbReference type="EC" id="6.3.5.4" evidence="3"/>
<keyword evidence="8" id="KW-0061">Asparagine biosynthesis</keyword>
<evidence type="ECO:0000256" key="7">
    <source>
        <dbReference type="ARBA" id="ARBA00048741"/>
    </source>
</evidence>
<evidence type="ECO:0000256" key="5">
    <source>
        <dbReference type="ARBA" id="ARBA00022840"/>
    </source>
</evidence>
<feature type="active site" description="For GATase activity" evidence="8">
    <location>
        <position position="2"/>
    </location>
</feature>
<comment type="similarity">
    <text evidence="2">Belongs to the asparagine synthetase family.</text>
</comment>
<evidence type="ECO:0000256" key="6">
    <source>
        <dbReference type="ARBA" id="ARBA00022962"/>
    </source>
</evidence>
<dbReference type="GO" id="GO:0006529">
    <property type="term" value="P:asparagine biosynthetic process"/>
    <property type="evidence" value="ECO:0007669"/>
    <property type="project" value="UniProtKB-KW"/>
</dbReference>
<feature type="binding site" evidence="9">
    <location>
        <position position="306"/>
    </location>
    <ligand>
        <name>ATP</name>
        <dbReference type="ChEBI" id="CHEBI:30616"/>
    </ligand>
</feature>
<dbReference type="AlphaFoldDB" id="A0A839TE75"/>
<evidence type="ECO:0000256" key="1">
    <source>
        <dbReference type="ARBA" id="ARBA00005187"/>
    </source>
</evidence>
<evidence type="ECO:0000313" key="12">
    <source>
        <dbReference type="EMBL" id="MBB3107741.1"/>
    </source>
</evidence>
<feature type="binding site" evidence="9">
    <location>
        <position position="105"/>
    </location>
    <ligand>
        <name>L-glutamine</name>
        <dbReference type="ChEBI" id="CHEBI:58359"/>
    </ligand>
</feature>
<name>A0A839TE75_9GAMM</name>